<name>A0A2I2MPG9_9CAUD</name>
<gene>
    <name evidence="1" type="primary">69</name>
    <name evidence="1" type="ORF">EniyanLRS_69</name>
</gene>
<accession>A0A2I2MPG9</accession>
<evidence type="ECO:0000313" key="2">
    <source>
        <dbReference type="Proteomes" id="UP000240702"/>
    </source>
</evidence>
<organism evidence="1 2">
    <name type="scientific">Mycobacterium phage EniyanLRS</name>
    <dbReference type="NCBI Taxonomy" id="1933770"/>
    <lineage>
        <taxon>Viruses</taxon>
        <taxon>Duplodnaviria</taxon>
        <taxon>Heunggongvirae</taxon>
        <taxon>Uroviricota</taxon>
        <taxon>Caudoviricetes</taxon>
        <taxon>Vilmaviridae</taxon>
        <taxon>Wildcatvirus</taxon>
        <taxon>Wildcatvirus wildcat</taxon>
        <taxon>Mycobacterium virus Wildcat</taxon>
    </lineage>
</organism>
<sequence length="133" mass="15361">MSLWSKFHDFMEHGRPVPPPAAPPPGPGFVPQQFSLYVPFWLQENVRITMRMLGQNSQVSPEMREYVNAWLDEYDAKLMEWLKESYGEGVGALADTITRDVFEQQKKAADEGMQAHVDEAIQNLEEQFRDDDE</sequence>
<reference evidence="1 2" key="1">
    <citation type="submission" date="2016-12" db="EMBL/GenBank/DDBJ databases">
        <title>Whole genome Sequence of Mycobacteriophages.</title>
        <authorList>
            <person name="Bajpai U."/>
        </authorList>
    </citation>
    <scope>NUCLEOTIDE SEQUENCE [LARGE SCALE GENOMIC DNA]</scope>
</reference>
<evidence type="ECO:0000313" key="1">
    <source>
        <dbReference type="EMBL" id="AQT25743.1"/>
    </source>
</evidence>
<dbReference type="EMBL" id="KY385381">
    <property type="protein sequence ID" value="AQT25743.1"/>
    <property type="molecule type" value="Genomic_DNA"/>
</dbReference>
<protein>
    <submittedName>
        <fullName evidence="1">Uncharacterized protein</fullName>
    </submittedName>
</protein>
<dbReference type="Proteomes" id="UP000240702">
    <property type="component" value="Segment"/>
</dbReference>
<proteinExistence type="predicted"/>